<protein>
    <submittedName>
        <fullName evidence="3">Putative signal peptide protein</fullName>
    </submittedName>
</protein>
<dbReference type="VEuPathDB" id="FungiDB:VP01_3712g3"/>
<evidence type="ECO:0000256" key="1">
    <source>
        <dbReference type="SAM" id="MobiDB-lite"/>
    </source>
</evidence>
<feature type="compositionally biased region" description="Low complexity" evidence="1">
    <location>
        <begin position="404"/>
        <end position="417"/>
    </location>
</feature>
<dbReference type="Proteomes" id="UP000037035">
    <property type="component" value="Unassembled WGS sequence"/>
</dbReference>
<sequence length="485" mass="54710">MRHSLRIALYTLAAVFPCKAFDGLPESAKSPESWEHVFQSHLLSPSNPPPAHSFNSQQPGSVARLLSDHLYFNLPPADPSFHAGTDYAPNFPFHPGLHQDRGEPPSGFLPAPANFDEPPRLNTVAWEGPHQSCQTGPHNFAAYPNSVWSSHFPSHLSLHPVGTEPVRDPEPLPLVHSSEQEAFHNTDQHPTSRVLTASESTSNSHQLSRSSDGVPALKSRTRRRKSPEPPVQLRAPPPAGTRSHGLPIESFTKTYFKQPDAKLVITLHEYSDDHLLLFDEKEFRTFYSKPLKSKGSKVAGVEPQQQVDSVDAFLPNSKAWLTYWHRRSEVDPRQYLQRVTWCEAEPIFPLFLIYVELITAFLWEPNPKDYAEEFKQRCELFVKEANRMKPSTPSSLSSVQAQGPKNSSSTKKMKTPKCPTPLAKQPMRYVNVVWKLIFCWARDYRPTLLTINRARQCIIPKALKAFINGVFVASTEKLTQSTCEL</sequence>
<keyword evidence="4" id="KW-1185">Reference proteome</keyword>
<dbReference type="EMBL" id="LAVV01008738">
    <property type="protein sequence ID" value="KNZ52048.1"/>
    <property type="molecule type" value="Genomic_DNA"/>
</dbReference>
<dbReference type="AlphaFoldDB" id="A0A0L6UU26"/>
<evidence type="ECO:0000313" key="4">
    <source>
        <dbReference type="Proteomes" id="UP000037035"/>
    </source>
</evidence>
<keyword evidence="2" id="KW-0732">Signal</keyword>
<organism evidence="3 4">
    <name type="scientific">Puccinia sorghi</name>
    <dbReference type="NCBI Taxonomy" id="27349"/>
    <lineage>
        <taxon>Eukaryota</taxon>
        <taxon>Fungi</taxon>
        <taxon>Dikarya</taxon>
        <taxon>Basidiomycota</taxon>
        <taxon>Pucciniomycotina</taxon>
        <taxon>Pucciniomycetes</taxon>
        <taxon>Pucciniales</taxon>
        <taxon>Pucciniaceae</taxon>
        <taxon>Puccinia</taxon>
    </lineage>
</organism>
<feature type="chain" id="PRO_5005567988" evidence="2">
    <location>
        <begin position="21"/>
        <end position="485"/>
    </location>
</feature>
<accession>A0A0L6UU26</accession>
<reference evidence="3 4" key="1">
    <citation type="submission" date="2015-08" db="EMBL/GenBank/DDBJ databases">
        <title>Next Generation Sequencing and Analysis of the Genome of Puccinia sorghi L Schw, the Causal Agent of Maize Common Rust.</title>
        <authorList>
            <person name="Rochi L."/>
            <person name="Burguener G."/>
            <person name="Darino M."/>
            <person name="Turjanski A."/>
            <person name="Kreff E."/>
            <person name="Dieguez M.J."/>
            <person name="Sacco F."/>
        </authorList>
    </citation>
    <scope>NUCLEOTIDE SEQUENCE [LARGE SCALE GENOMIC DNA]</scope>
    <source>
        <strain evidence="3 4">RO10H11247</strain>
    </source>
</reference>
<evidence type="ECO:0000256" key="2">
    <source>
        <dbReference type="SAM" id="SignalP"/>
    </source>
</evidence>
<feature type="non-terminal residue" evidence="3">
    <location>
        <position position="485"/>
    </location>
</feature>
<feature type="compositionally biased region" description="Polar residues" evidence="1">
    <location>
        <begin position="389"/>
        <end position="403"/>
    </location>
</feature>
<comment type="caution">
    <text evidence="3">The sequence shown here is derived from an EMBL/GenBank/DDBJ whole genome shotgun (WGS) entry which is preliminary data.</text>
</comment>
<name>A0A0L6UU26_9BASI</name>
<feature type="region of interest" description="Disordered" evidence="1">
    <location>
        <begin position="181"/>
        <end position="244"/>
    </location>
</feature>
<feature type="signal peptide" evidence="2">
    <location>
        <begin position="1"/>
        <end position="20"/>
    </location>
</feature>
<feature type="compositionally biased region" description="Polar residues" evidence="1">
    <location>
        <begin position="188"/>
        <end position="211"/>
    </location>
</feature>
<feature type="region of interest" description="Disordered" evidence="1">
    <location>
        <begin position="389"/>
        <end position="417"/>
    </location>
</feature>
<gene>
    <name evidence="3" type="ORF">VP01_3712g3</name>
</gene>
<evidence type="ECO:0000313" key="3">
    <source>
        <dbReference type="EMBL" id="KNZ52048.1"/>
    </source>
</evidence>
<proteinExistence type="predicted"/>